<accession>A0ABV8B211</accession>
<feature type="transmembrane region" description="Helical" evidence="1">
    <location>
        <begin position="26"/>
        <end position="45"/>
    </location>
</feature>
<comment type="caution">
    <text evidence="2">The sequence shown here is derived from an EMBL/GenBank/DDBJ whole genome shotgun (WGS) entry which is preliminary data.</text>
</comment>
<dbReference type="RefSeq" id="WP_377913383.1">
    <property type="nucleotide sequence ID" value="NZ_JBHRZT010000020.1"/>
</dbReference>
<sequence>MRFLIPVLIIVPAMEMWLLILSGKTFGALPTFLLVMLTGVLGAYLTKKQGMAVLMQAREQLSYGQIPGGAILDGVCILFGGAVLLTPGFLTDVLGFFLLFPPTRRVVKPILAKWLQRFFRNGPFMTIKRW</sequence>
<keyword evidence="3" id="KW-1185">Reference proteome</keyword>
<evidence type="ECO:0000313" key="3">
    <source>
        <dbReference type="Proteomes" id="UP001595752"/>
    </source>
</evidence>
<dbReference type="InterPro" id="IPR007313">
    <property type="entry name" value="FxsA"/>
</dbReference>
<keyword evidence="1" id="KW-0472">Membrane</keyword>
<gene>
    <name evidence="2" type="ORF">ACFOU2_06645</name>
</gene>
<feature type="transmembrane region" description="Helical" evidence="1">
    <location>
        <begin position="66"/>
        <end position="90"/>
    </location>
</feature>
<evidence type="ECO:0000256" key="1">
    <source>
        <dbReference type="SAM" id="Phobius"/>
    </source>
</evidence>
<proteinExistence type="predicted"/>
<protein>
    <submittedName>
        <fullName evidence="2">FxsA family protein</fullName>
    </submittedName>
</protein>
<keyword evidence="1" id="KW-1133">Transmembrane helix</keyword>
<name>A0ABV8B211_9BACI</name>
<dbReference type="PANTHER" id="PTHR35335">
    <property type="entry name" value="UPF0716 PROTEIN FXSA"/>
    <property type="match status" value="1"/>
</dbReference>
<keyword evidence="1" id="KW-0812">Transmembrane</keyword>
<dbReference type="EMBL" id="JBHRZT010000020">
    <property type="protein sequence ID" value="MFC3883212.1"/>
    <property type="molecule type" value="Genomic_DNA"/>
</dbReference>
<dbReference type="NCBIfam" id="NF008528">
    <property type="entry name" value="PRK11463.1-2"/>
    <property type="match status" value="1"/>
</dbReference>
<reference evidence="3" key="1">
    <citation type="journal article" date="2019" name="Int. J. Syst. Evol. Microbiol.">
        <title>The Global Catalogue of Microorganisms (GCM) 10K type strain sequencing project: providing services to taxonomists for standard genome sequencing and annotation.</title>
        <authorList>
            <consortium name="The Broad Institute Genomics Platform"/>
            <consortium name="The Broad Institute Genome Sequencing Center for Infectious Disease"/>
            <person name="Wu L."/>
            <person name="Ma J."/>
        </authorList>
    </citation>
    <scope>NUCLEOTIDE SEQUENCE [LARGE SCALE GENOMIC DNA]</scope>
    <source>
        <strain evidence="3">CCUG 61889</strain>
    </source>
</reference>
<dbReference type="PANTHER" id="PTHR35335:SF1">
    <property type="entry name" value="UPF0716 PROTEIN FXSA"/>
    <property type="match status" value="1"/>
</dbReference>
<dbReference type="Proteomes" id="UP001595752">
    <property type="component" value="Unassembled WGS sequence"/>
</dbReference>
<evidence type="ECO:0000313" key="2">
    <source>
        <dbReference type="EMBL" id="MFC3883212.1"/>
    </source>
</evidence>
<organism evidence="2 3">
    <name type="scientific">Bacillus songklensis</name>
    <dbReference type="NCBI Taxonomy" id="1069116"/>
    <lineage>
        <taxon>Bacteria</taxon>
        <taxon>Bacillati</taxon>
        <taxon>Bacillota</taxon>
        <taxon>Bacilli</taxon>
        <taxon>Bacillales</taxon>
        <taxon>Bacillaceae</taxon>
        <taxon>Bacillus</taxon>
    </lineage>
</organism>
<dbReference type="Pfam" id="PF04186">
    <property type="entry name" value="FxsA"/>
    <property type="match status" value="1"/>
</dbReference>